<gene>
    <name evidence="1" type="ORF">CU100_00435</name>
</gene>
<dbReference type="AlphaFoldDB" id="A0A2P7AYL4"/>
<name>A0A2P7AYL4_9HYPH</name>
<protein>
    <submittedName>
        <fullName evidence="1">Uncharacterized protein</fullName>
    </submittedName>
</protein>
<proteinExistence type="predicted"/>
<evidence type="ECO:0000313" key="2">
    <source>
        <dbReference type="Proteomes" id="UP000241158"/>
    </source>
</evidence>
<dbReference type="OrthoDB" id="8399714at2"/>
<accession>A0A2P7AYL4</accession>
<dbReference type="Proteomes" id="UP000241158">
    <property type="component" value="Unassembled WGS sequence"/>
</dbReference>
<evidence type="ECO:0000313" key="1">
    <source>
        <dbReference type="EMBL" id="PSH59310.1"/>
    </source>
</evidence>
<reference evidence="2" key="1">
    <citation type="submission" date="2017-11" db="EMBL/GenBank/DDBJ databases">
        <authorList>
            <person name="Kuznetsova I."/>
            <person name="Sazanova A."/>
            <person name="Chirak E."/>
            <person name="Safronova V."/>
            <person name="Willems A."/>
        </authorList>
    </citation>
    <scope>NUCLEOTIDE SEQUENCE [LARGE SCALE GENOMIC DNA]</scope>
    <source>
        <strain evidence="2">PEPV15</strain>
    </source>
</reference>
<keyword evidence="2" id="KW-1185">Reference proteome</keyword>
<dbReference type="EMBL" id="PGGN01000001">
    <property type="protein sequence ID" value="PSH59310.1"/>
    <property type="molecule type" value="Genomic_DNA"/>
</dbReference>
<comment type="caution">
    <text evidence="1">The sequence shown here is derived from an EMBL/GenBank/DDBJ whole genome shotgun (WGS) entry which is preliminary data.</text>
</comment>
<organism evidence="1 2">
    <name type="scientific">Phyllobacterium endophyticum</name>
    <dbReference type="NCBI Taxonomy" id="1149773"/>
    <lineage>
        <taxon>Bacteria</taxon>
        <taxon>Pseudomonadati</taxon>
        <taxon>Pseudomonadota</taxon>
        <taxon>Alphaproteobacteria</taxon>
        <taxon>Hyphomicrobiales</taxon>
        <taxon>Phyllobacteriaceae</taxon>
        <taxon>Phyllobacterium</taxon>
    </lineage>
</organism>
<dbReference type="RefSeq" id="WP_106714606.1">
    <property type="nucleotide sequence ID" value="NZ_JACHXT010000002.1"/>
</dbReference>
<sequence>MKNRPKHSGIAILETRWYNYMNVSIAPLYTMACEMFHENHPHTYHYETVGSPEAFGECLERVSADERIDYIYVASHGDRKPYRIEFHNGKSITQKLLPSFMAKYLKPNKIRGIHFGVCHIGTEKFLTDTLEICEGLTWVSGYSTEVDWIYSAALDQQFFYTLLNNKLANPPNQIEKATKKIMQLMSGACEELGLSVCKRDADGSVRNLVENAK</sequence>